<evidence type="ECO:0000313" key="3">
    <source>
        <dbReference type="Proteomes" id="UP000325945"/>
    </source>
</evidence>
<sequence>MGQCMWHSPIYTGKSGRGKTQSVTTLKVSSRPDDGMDFCFSSRSSPRSDSPPRHLGLSFSFSLLTLTLNNSLSLPGFAHGWQCHLSFGFPDFRCIVLSIFNFYFFPIYLIGKWI</sequence>
<dbReference type="AlphaFoldDB" id="A0A5N6WPQ9"/>
<gene>
    <name evidence="2" type="ORF">BDV39DRAFT_146492</name>
</gene>
<keyword evidence="1" id="KW-0472">Membrane</keyword>
<evidence type="ECO:0000313" key="2">
    <source>
        <dbReference type="EMBL" id="KAE8322791.1"/>
    </source>
</evidence>
<evidence type="ECO:0000256" key="1">
    <source>
        <dbReference type="SAM" id="Phobius"/>
    </source>
</evidence>
<keyword evidence="3" id="KW-1185">Reference proteome</keyword>
<reference evidence="3" key="1">
    <citation type="submission" date="2019-04" db="EMBL/GenBank/DDBJ databases">
        <title>Friends and foes A comparative genomics studyof 23 Aspergillus species from section Flavi.</title>
        <authorList>
            <consortium name="DOE Joint Genome Institute"/>
            <person name="Kjaerbolling I."/>
            <person name="Vesth T."/>
            <person name="Frisvad J.C."/>
            <person name="Nybo J.L."/>
            <person name="Theobald S."/>
            <person name="Kildgaard S."/>
            <person name="Isbrandt T."/>
            <person name="Kuo A."/>
            <person name="Sato A."/>
            <person name="Lyhne E.K."/>
            <person name="Kogle M.E."/>
            <person name="Wiebenga A."/>
            <person name="Kun R.S."/>
            <person name="Lubbers R.J."/>
            <person name="Makela M.R."/>
            <person name="Barry K."/>
            <person name="Chovatia M."/>
            <person name="Clum A."/>
            <person name="Daum C."/>
            <person name="Haridas S."/>
            <person name="He G."/>
            <person name="LaButti K."/>
            <person name="Lipzen A."/>
            <person name="Mondo S."/>
            <person name="Riley R."/>
            <person name="Salamov A."/>
            <person name="Simmons B.A."/>
            <person name="Magnuson J.K."/>
            <person name="Henrissat B."/>
            <person name="Mortensen U.H."/>
            <person name="Larsen T.O."/>
            <person name="Devries R.P."/>
            <person name="Grigoriev I.V."/>
            <person name="Machida M."/>
            <person name="Baker S.E."/>
            <person name="Andersen M.R."/>
        </authorList>
    </citation>
    <scope>NUCLEOTIDE SEQUENCE [LARGE SCALE GENOMIC DNA]</scope>
    <source>
        <strain evidence="3">CBS 130017</strain>
    </source>
</reference>
<protein>
    <submittedName>
        <fullName evidence="2">Uncharacterized protein</fullName>
    </submittedName>
</protein>
<organism evidence="2 3">
    <name type="scientific">Aspergillus sergii</name>
    <dbReference type="NCBI Taxonomy" id="1034303"/>
    <lineage>
        <taxon>Eukaryota</taxon>
        <taxon>Fungi</taxon>
        <taxon>Dikarya</taxon>
        <taxon>Ascomycota</taxon>
        <taxon>Pezizomycotina</taxon>
        <taxon>Eurotiomycetes</taxon>
        <taxon>Eurotiomycetidae</taxon>
        <taxon>Eurotiales</taxon>
        <taxon>Aspergillaceae</taxon>
        <taxon>Aspergillus</taxon>
        <taxon>Aspergillus subgen. Circumdati</taxon>
    </lineage>
</organism>
<keyword evidence="1" id="KW-0812">Transmembrane</keyword>
<keyword evidence="1" id="KW-1133">Transmembrane helix</keyword>
<dbReference type="EMBL" id="ML741839">
    <property type="protein sequence ID" value="KAE8322791.1"/>
    <property type="molecule type" value="Genomic_DNA"/>
</dbReference>
<feature type="transmembrane region" description="Helical" evidence="1">
    <location>
        <begin position="92"/>
        <end position="111"/>
    </location>
</feature>
<accession>A0A5N6WPQ9</accession>
<proteinExistence type="predicted"/>
<dbReference type="Proteomes" id="UP000325945">
    <property type="component" value="Unassembled WGS sequence"/>
</dbReference>
<feature type="transmembrane region" description="Helical" evidence="1">
    <location>
        <begin position="55"/>
        <end position="72"/>
    </location>
</feature>
<name>A0A5N6WPQ9_9EURO</name>